<accession>A0A8H4BBG1</accession>
<evidence type="ECO:0000256" key="17">
    <source>
        <dbReference type="ARBA" id="ARBA00023242"/>
    </source>
</evidence>
<evidence type="ECO:0000256" key="1">
    <source>
        <dbReference type="ARBA" id="ARBA00000402"/>
    </source>
</evidence>
<evidence type="ECO:0000256" key="23">
    <source>
        <dbReference type="ARBA" id="ARBA00047136"/>
    </source>
</evidence>
<comment type="cofactor">
    <cofactor evidence="2">
        <name>Zn(2+)</name>
        <dbReference type="ChEBI" id="CHEBI:29105"/>
    </cofactor>
</comment>
<keyword evidence="16" id="KW-0496">Mitochondrion</keyword>
<keyword evidence="13" id="KW-0378">Hydrolase</keyword>
<evidence type="ECO:0000256" key="19">
    <source>
        <dbReference type="ARBA" id="ARBA00030729"/>
    </source>
</evidence>
<evidence type="ECO:0000256" key="7">
    <source>
        <dbReference type="ARBA" id="ARBA00013357"/>
    </source>
</evidence>
<keyword evidence="9" id="KW-0819">tRNA processing</keyword>
<keyword evidence="10" id="KW-0540">Nuclease</keyword>
<dbReference type="GO" id="GO:0042645">
    <property type="term" value="C:mitochondrial nucleoid"/>
    <property type="evidence" value="ECO:0007669"/>
    <property type="project" value="UniProtKB-ARBA"/>
</dbReference>
<evidence type="ECO:0000256" key="8">
    <source>
        <dbReference type="ARBA" id="ARBA00022553"/>
    </source>
</evidence>
<evidence type="ECO:0000256" key="18">
    <source>
        <dbReference type="ARBA" id="ARBA00030689"/>
    </source>
</evidence>
<keyword evidence="11" id="KW-0479">Metal-binding</keyword>
<evidence type="ECO:0000256" key="4">
    <source>
        <dbReference type="ARBA" id="ARBA00004305"/>
    </source>
</evidence>
<evidence type="ECO:0000259" key="25">
    <source>
        <dbReference type="Pfam" id="PF13691"/>
    </source>
</evidence>
<evidence type="ECO:0000256" key="11">
    <source>
        <dbReference type="ARBA" id="ARBA00022723"/>
    </source>
</evidence>
<keyword evidence="12" id="KW-0255">Endonuclease</keyword>
<dbReference type="Pfam" id="PF23023">
    <property type="entry name" value="Anti-Pycsar_Apyc1"/>
    <property type="match status" value="1"/>
</dbReference>
<feature type="compositionally biased region" description="Low complexity" evidence="24">
    <location>
        <begin position="179"/>
        <end position="200"/>
    </location>
</feature>
<keyword evidence="17" id="KW-0539">Nucleus</keyword>
<dbReference type="Gene3D" id="3.60.15.10">
    <property type="entry name" value="Ribonuclease Z/Hydroxyacylglutathione hydrolase-like"/>
    <property type="match status" value="2"/>
</dbReference>
<reference evidence="26 27" key="1">
    <citation type="submission" date="2019-09" db="EMBL/GenBank/DDBJ databases">
        <authorList>
            <consortium name="DOE Joint Genome Institute"/>
            <person name="Mondo S.J."/>
            <person name="Navarro-Mendoza M.I."/>
            <person name="Perez-Arques C."/>
            <person name="Panchal S."/>
            <person name="Nicolas F.E."/>
            <person name="Ganguly P."/>
            <person name="Pangilinan J."/>
            <person name="Grigoriev I."/>
            <person name="Heitman J."/>
            <person name="Sanya K."/>
            <person name="Garre V."/>
        </authorList>
    </citation>
    <scope>NUCLEOTIDE SEQUENCE [LARGE SCALE GENOMIC DNA]</scope>
    <source>
        <strain evidence="26 27">MU402</strain>
    </source>
</reference>
<dbReference type="InterPro" id="IPR047151">
    <property type="entry name" value="RNZ2-like"/>
</dbReference>
<evidence type="ECO:0000256" key="6">
    <source>
        <dbReference type="ARBA" id="ARBA00012477"/>
    </source>
</evidence>
<evidence type="ECO:0000256" key="14">
    <source>
        <dbReference type="ARBA" id="ARBA00022833"/>
    </source>
</evidence>
<comment type="caution">
    <text evidence="26">The sequence shown here is derived from an EMBL/GenBank/DDBJ whole genome shotgun (WGS) entry which is preliminary data.</text>
</comment>
<protein>
    <recommendedName>
        <fullName evidence="7">Zinc phosphodiesterase ELAC protein 2</fullName>
        <ecNumber evidence="6">3.1.26.11</ecNumber>
    </recommendedName>
    <alternativeName>
        <fullName evidence="21">ElaC homolog protein 2</fullName>
    </alternativeName>
    <alternativeName>
        <fullName evidence="19">Ribonuclease Z 2</fullName>
    </alternativeName>
    <alternativeName>
        <fullName evidence="20">tRNA 3 endonuclease 2</fullName>
    </alternativeName>
    <alternativeName>
        <fullName evidence="18">tRNase Z 2</fullName>
    </alternativeName>
</protein>
<evidence type="ECO:0000256" key="24">
    <source>
        <dbReference type="SAM" id="MobiDB-lite"/>
    </source>
</evidence>
<dbReference type="InterPro" id="IPR036866">
    <property type="entry name" value="RibonucZ/Hydroxyglut_hydro"/>
</dbReference>
<feature type="region of interest" description="Disordered" evidence="24">
    <location>
        <begin position="839"/>
        <end position="864"/>
    </location>
</feature>
<evidence type="ECO:0000256" key="16">
    <source>
        <dbReference type="ARBA" id="ARBA00023128"/>
    </source>
</evidence>
<evidence type="ECO:0000256" key="10">
    <source>
        <dbReference type="ARBA" id="ARBA00022722"/>
    </source>
</evidence>
<evidence type="ECO:0000256" key="21">
    <source>
        <dbReference type="ARBA" id="ARBA00032616"/>
    </source>
</evidence>
<evidence type="ECO:0000256" key="13">
    <source>
        <dbReference type="ARBA" id="ARBA00022801"/>
    </source>
</evidence>
<evidence type="ECO:0000256" key="5">
    <source>
        <dbReference type="ARBA" id="ARBA00007823"/>
    </source>
</evidence>
<dbReference type="GO" id="GO:0042781">
    <property type="term" value="F:3'-tRNA processing endoribonuclease activity"/>
    <property type="evidence" value="ECO:0007669"/>
    <property type="project" value="UniProtKB-EC"/>
</dbReference>
<feature type="region of interest" description="Disordered" evidence="24">
    <location>
        <begin position="228"/>
        <end position="263"/>
    </location>
</feature>
<evidence type="ECO:0000256" key="20">
    <source>
        <dbReference type="ARBA" id="ARBA00032104"/>
    </source>
</evidence>
<sequence length="864" mass="97052">MLLLLQQIHRVIIRKSSKPFQTYLNQQTKQLNRGMKAYIQIVGQNSPEGPPSLVLHYDSQRYLINCREGTQRLCVQEKVRLAKLSNVFLTRVDWDCLGGLTGMLLTLTDAGVRNIGLHGGKNLSHFVAATRQFVYRTNTTVNVHEFTDASKPFSDKNLTMTPVVVLPTSSKKRNYDQYSGSSSGSESSSSSSNESSSNESTKFTKNSILSQAEADEYRQKVISLMFTNTSKGEKAPGHTIEADCSPRPPSPSKATKTVHPLSSVTTTATEDLAVAKEVTNQRDHLMRGLPRTKPYPAAVSYICQGVPVPRKFNKNAALALGLKLGPVCGQLQKGISVTLEDGRVITQDMVCDPEIPGHVFMVIDCPHISYIDNLIRSPKFKDYQIGGSRQVNVMIHYVGKNVLQDERYKKWLQSFDATTDHIFGSTEICAQSVQFTSHAVGQVKLSMLNENIFPIPKYSNTPSLPLDQIKGLPKNSYRLESMAQYSLEPRNGIQYLDRPAFNHTNFEIPEIKKIDEDKEYHEAVRLARLEASQVDCSKRFPGDDVQIITLGTGSSIPAKYRNVSATLVKIPGYGSIMLDAGEGTYGQMMRRFGIERLDDEMRAIRCIFISHLHADHHLGVVQLINKWNKASDKSAVLTVVGPFVYKHWLSEYNDIEYMGSRRTRVKFVRNENILQGKVTKGQDLANLNELKKALDLTVIEPVEVVHCRWAYGLSIQHKSGWKLVYSGDTRPCDKLVESGKDATLLIHEATLEDAELEKAKAKRHSTTGEAIDVGKRMNAKFTLLNHFSQRYPKLPILSEEQSNVCFSFDLMTIPMKQIPLLPKFTNAIQLAFKDEEADDDKDMEMITTDKKPSKKQQQKKKDIK</sequence>
<keyword evidence="14" id="KW-0862">Zinc</keyword>
<dbReference type="Pfam" id="PF13691">
    <property type="entry name" value="Lactamase_B_4"/>
    <property type="match status" value="1"/>
</dbReference>
<name>A0A8H4BBG1_MUCCL</name>
<dbReference type="EC" id="3.1.26.11" evidence="6"/>
<evidence type="ECO:0000256" key="12">
    <source>
        <dbReference type="ARBA" id="ARBA00022759"/>
    </source>
</evidence>
<evidence type="ECO:0000256" key="9">
    <source>
        <dbReference type="ARBA" id="ARBA00022694"/>
    </source>
</evidence>
<comment type="catalytic activity">
    <reaction evidence="1">
        <text>Endonucleolytic cleavage of RNA, removing extra 3' nucleotides from tRNA precursor, generating 3' termini of tRNAs. A 3'-hydroxy group is left at the tRNA terminus and a 5'-phosphoryl group is left at the trailer molecule.</text>
        <dbReference type="EC" id="3.1.26.11"/>
    </reaction>
</comment>
<evidence type="ECO:0000256" key="22">
    <source>
        <dbReference type="ARBA" id="ARBA00046098"/>
    </source>
</evidence>
<proteinExistence type="inferred from homology"/>
<dbReference type="Proteomes" id="UP000469890">
    <property type="component" value="Unassembled WGS sequence"/>
</dbReference>
<comment type="subunit">
    <text evidence="23">Homodimer. Interacts with PTCD1.</text>
</comment>
<comment type="function">
    <text evidence="22">Zinc phosphodiesterase, which displays mitochondrial tRNA 3'-processing endonuclease activity. Involved in tRNA maturation, by removing a 3'-trailer from precursor tRNA. Associates with mitochondrial DNA complexes at the nucleoids to initiate RNA processing and ribosome assembly.</text>
</comment>
<dbReference type="SUPFAM" id="SSF56281">
    <property type="entry name" value="Metallo-hydrolase/oxidoreductase"/>
    <property type="match status" value="2"/>
</dbReference>
<feature type="region of interest" description="Disordered" evidence="24">
    <location>
        <begin position="171"/>
        <end position="207"/>
    </location>
</feature>
<dbReference type="InterPro" id="IPR027794">
    <property type="entry name" value="tRNase_Z_dom"/>
</dbReference>
<dbReference type="CDD" id="cd07718">
    <property type="entry name" value="RNaseZ_ELAC1_ELAC2-C-term-like_MBL-fold"/>
    <property type="match status" value="1"/>
</dbReference>
<feature type="compositionally biased region" description="Basic residues" evidence="24">
    <location>
        <begin position="852"/>
        <end position="864"/>
    </location>
</feature>
<evidence type="ECO:0000313" key="26">
    <source>
        <dbReference type="EMBL" id="KAF1799184.1"/>
    </source>
</evidence>
<keyword evidence="8" id="KW-0597">Phosphoprotein</keyword>
<comment type="subcellular location">
    <subcellularLocation>
        <location evidence="4">Mitochondrion matrix</location>
    </subcellularLocation>
    <subcellularLocation>
        <location evidence="3">Nucleus</location>
    </subcellularLocation>
</comment>
<dbReference type="FunFam" id="3.60.15.10:FF:000014">
    <property type="entry name" value="Zinc phosphodiesterase ELAC protein 2"/>
    <property type="match status" value="1"/>
</dbReference>
<comment type="similarity">
    <text evidence="5">Belongs to the RNase Z family.</text>
</comment>
<feature type="compositionally biased region" description="Polar residues" evidence="24">
    <location>
        <begin position="252"/>
        <end position="263"/>
    </location>
</feature>
<evidence type="ECO:0000256" key="15">
    <source>
        <dbReference type="ARBA" id="ARBA00022946"/>
    </source>
</evidence>
<evidence type="ECO:0000256" key="2">
    <source>
        <dbReference type="ARBA" id="ARBA00001947"/>
    </source>
</evidence>
<organism evidence="26 27">
    <name type="scientific">Mucor circinelloides f. lusitanicus</name>
    <name type="common">Mucor racemosus var. lusitanicus</name>
    <dbReference type="NCBI Taxonomy" id="29924"/>
    <lineage>
        <taxon>Eukaryota</taxon>
        <taxon>Fungi</taxon>
        <taxon>Fungi incertae sedis</taxon>
        <taxon>Mucoromycota</taxon>
        <taxon>Mucoromycotina</taxon>
        <taxon>Mucoromycetes</taxon>
        <taxon>Mucorales</taxon>
        <taxon>Mucorineae</taxon>
        <taxon>Mucoraceae</taxon>
        <taxon>Mucor</taxon>
    </lineage>
</organism>
<keyword evidence="15" id="KW-0809">Transit peptide</keyword>
<dbReference type="AlphaFoldDB" id="A0A8H4BBG1"/>
<dbReference type="PANTHER" id="PTHR12553">
    <property type="entry name" value="ZINC PHOSPHODIESTERASE ELAC PROTEIN 2"/>
    <property type="match status" value="1"/>
</dbReference>
<evidence type="ECO:0000256" key="3">
    <source>
        <dbReference type="ARBA" id="ARBA00004123"/>
    </source>
</evidence>
<dbReference type="GO" id="GO:1990180">
    <property type="term" value="P:mitochondrial tRNA 3'-end processing"/>
    <property type="evidence" value="ECO:0007669"/>
    <property type="project" value="TreeGrafter"/>
</dbReference>
<dbReference type="GO" id="GO:0046872">
    <property type="term" value="F:metal ion binding"/>
    <property type="evidence" value="ECO:0007669"/>
    <property type="project" value="UniProtKB-KW"/>
</dbReference>
<dbReference type="PANTHER" id="PTHR12553:SF49">
    <property type="entry name" value="ZINC PHOSPHODIESTERASE ELAC PROTEIN 2"/>
    <property type="match status" value="1"/>
</dbReference>
<dbReference type="EMBL" id="JAAECE010000007">
    <property type="protein sequence ID" value="KAF1799184.1"/>
    <property type="molecule type" value="Genomic_DNA"/>
</dbReference>
<evidence type="ECO:0000313" key="27">
    <source>
        <dbReference type="Proteomes" id="UP000469890"/>
    </source>
</evidence>
<feature type="domain" description="tRNase Z endonuclease" evidence="25">
    <location>
        <begin position="40"/>
        <end position="99"/>
    </location>
</feature>
<dbReference type="GO" id="GO:0005634">
    <property type="term" value="C:nucleus"/>
    <property type="evidence" value="ECO:0007669"/>
    <property type="project" value="UniProtKB-SubCell"/>
</dbReference>
<gene>
    <name evidence="26" type="ORF">FB192DRAFT_1395395</name>
</gene>